<dbReference type="EMBL" id="LFRF01000010">
    <property type="protein sequence ID" value="KND90916.1"/>
    <property type="molecule type" value="Genomic_DNA"/>
</dbReference>
<accession>A0A0L0NA35</accession>
<dbReference type="Proteomes" id="UP000036947">
    <property type="component" value="Unassembled WGS sequence"/>
</dbReference>
<reference evidence="1 2" key="1">
    <citation type="journal article" date="2015" name="BMC Genomics">
        <title>The genome of the truffle-parasite Tolypocladium ophioglossoides and the evolution of antifungal peptaibiotics.</title>
        <authorList>
            <person name="Quandt C.A."/>
            <person name="Bushley K.E."/>
            <person name="Spatafora J.W."/>
        </authorList>
    </citation>
    <scope>NUCLEOTIDE SEQUENCE [LARGE SCALE GENOMIC DNA]</scope>
    <source>
        <strain evidence="1 2">CBS 100239</strain>
    </source>
</reference>
<sequence>MLDSSGPLCFGIPQQPSFARRRDVSSGSLACRQQVAPQLGQRLTVRAKAQHDFVSCGPWRRRATVRTQYLRHRSPGTRGRESSTLQLAGSGPFRLIQCDHRVAQHR</sequence>
<proteinExistence type="predicted"/>
<protein>
    <submittedName>
        <fullName evidence="1">Uncharacterized protein</fullName>
    </submittedName>
</protein>
<evidence type="ECO:0000313" key="1">
    <source>
        <dbReference type="EMBL" id="KND90916.1"/>
    </source>
</evidence>
<dbReference type="AlphaFoldDB" id="A0A0L0NA35"/>
<organism evidence="1 2">
    <name type="scientific">Tolypocladium ophioglossoides (strain CBS 100239)</name>
    <name type="common">Snaketongue truffleclub</name>
    <name type="synonym">Elaphocordyceps ophioglossoides</name>
    <dbReference type="NCBI Taxonomy" id="1163406"/>
    <lineage>
        <taxon>Eukaryota</taxon>
        <taxon>Fungi</taxon>
        <taxon>Dikarya</taxon>
        <taxon>Ascomycota</taxon>
        <taxon>Pezizomycotina</taxon>
        <taxon>Sordariomycetes</taxon>
        <taxon>Hypocreomycetidae</taxon>
        <taxon>Hypocreales</taxon>
        <taxon>Ophiocordycipitaceae</taxon>
        <taxon>Tolypocladium</taxon>
    </lineage>
</organism>
<comment type="caution">
    <text evidence="1">The sequence shown here is derived from an EMBL/GenBank/DDBJ whole genome shotgun (WGS) entry which is preliminary data.</text>
</comment>
<evidence type="ECO:0000313" key="2">
    <source>
        <dbReference type="Proteomes" id="UP000036947"/>
    </source>
</evidence>
<keyword evidence="2" id="KW-1185">Reference proteome</keyword>
<gene>
    <name evidence="1" type="ORF">TOPH_04290</name>
</gene>
<name>A0A0L0NA35_TOLOC</name>